<sequence length="184" mass="20309">MARYQLISSLLLLAILVAHVSAEAPRRLRFNRQRQVSARQEVQPTPYPSADELKPEEPALIYGPPPSSDVDELPAEEEPPANSFQPDAEEVDIEENSLEEVTTPAAVARLRSSRQRLAKLQLAKAQPKRQRQRIARLEELPVEAAAPAVAVAPAAALPTPQFYYLGGQQPYVVAYNAAPQQLAW</sequence>
<dbReference type="AlphaFoldDB" id="A0A6J1M2B0"/>
<feature type="chain" id="PRO_5026907256" evidence="2">
    <location>
        <begin position="23"/>
        <end position="184"/>
    </location>
</feature>
<dbReference type="RefSeq" id="XP_023173151.2">
    <property type="nucleotide sequence ID" value="XM_023317383.2"/>
</dbReference>
<dbReference type="OrthoDB" id="6750008at2759"/>
<feature type="compositionally biased region" description="Acidic residues" evidence="1">
    <location>
        <begin position="87"/>
        <end position="98"/>
    </location>
</feature>
<feature type="compositionally biased region" description="Acidic residues" evidence="1">
    <location>
        <begin position="69"/>
        <end position="79"/>
    </location>
</feature>
<name>A0A6J1M2B0_DROHY</name>
<evidence type="ECO:0000256" key="2">
    <source>
        <dbReference type="SAM" id="SignalP"/>
    </source>
</evidence>
<accession>A0A6J1M2B0</accession>
<feature type="signal peptide" evidence="2">
    <location>
        <begin position="1"/>
        <end position="22"/>
    </location>
</feature>
<feature type="region of interest" description="Disordered" evidence="1">
    <location>
        <begin position="34"/>
        <end position="99"/>
    </location>
</feature>
<evidence type="ECO:0000256" key="1">
    <source>
        <dbReference type="SAM" id="MobiDB-lite"/>
    </source>
</evidence>
<evidence type="ECO:0000313" key="4">
    <source>
        <dbReference type="RefSeq" id="XP_023173151.2"/>
    </source>
</evidence>
<proteinExistence type="predicted"/>
<dbReference type="GeneID" id="111600991"/>
<feature type="compositionally biased region" description="Polar residues" evidence="1">
    <location>
        <begin position="34"/>
        <end position="43"/>
    </location>
</feature>
<evidence type="ECO:0000313" key="3">
    <source>
        <dbReference type="Proteomes" id="UP000504633"/>
    </source>
</evidence>
<keyword evidence="3" id="KW-1185">Reference proteome</keyword>
<dbReference type="Proteomes" id="UP000504633">
    <property type="component" value="Unplaced"/>
</dbReference>
<reference evidence="4" key="1">
    <citation type="submission" date="2025-08" db="UniProtKB">
        <authorList>
            <consortium name="RefSeq"/>
        </authorList>
    </citation>
    <scope>IDENTIFICATION</scope>
    <source>
        <strain evidence="4">15085-1641.00</strain>
        <tissue evidence="4">Whole body</tissue>
    </source>
</reference>
<gene>
    <name evidence="4" type="primary">LOC111600991</name>
</gene>
<dbReference type="KEGG" id="dhe:111600991"/>
<organism evidence="3 4">
    <name type="scientific">Drosophila hydei</name>
    <name type="common">Fruit fly</name>
    <dbReference type="NCBI Taxonomy" id="7224"/>
    <lineage>
        <taxon>Eukaryota</taxon>
        <taxon>Metazoa</taxon>
        <taxon>Ecdysozoa</taxon>
        <taxon>Arthropoda</taxon>
        <taxon>Hexapoda</taxon>
        <taxon>Insecta</taxon>
        <taxon>Pterygota</taxon>
        <taxon>Neoptera</taxon>
        <taxon>Endopterygota</taxon>
        <taxon>Diptera</taxon>
        <taxon>Brachycera</taxon>
        <taxon>Muscomorpha</taxon>
        <taxon>Ephydroidea</taxon>
        <taxon>Drosophilidae</taxon>
        <taxon>Drosophila</taxon>
    </lineage>
</organism>
<dbReference type="OMA" id="FYYVGAG"/>
<protein>
    <submittedName>
        <fullName evidence="4">Uncharacterized protein LOC111600991</fullName>
    </submittedName>
</protein>
<keyword evidence="2" id="KW-0732">Signal</keyword>